<dbReference type="CDD" id="cd06225">
    <property type="entry name" value="HAMP"/>
    <property type="match status" value="1"/>
</dbReference>
<evidence type="ECO:0000259" key="5">
    <source>
        <dbReference type="PROSITE" id="PS50111"/>
    </source>
</evidence>
<keyword evidence="4" id="KW-0812">Transmembrane</keyword>
<dbReference type="SUPFAM" id="SSF58104">
    <property type="entry name" value="Methyl-accepting chemotaxis protein (MCP) signaling domain"/>
    <property type="match status" value="1"/>
</dbReference>
<evidence type="ECO:0000313" key="7">
    <source>
        <dbReference type="EMBL" id="SFQ94976.1"/>
    </source>
</evidence>
<sequence length="528" mass="56600">MNGRLKISLRQKLVIMFLLVVALATATVVIFAYRAAYRQFEANFSRNIMDTAVTAAINIDGDKHSKIKSKADMQTREYQEIRAYCEEIKKQLGVPYAYTLVTRNDKVYFIIATESPPGKEYSWQSGMKEAFAGQPSSTEGFYTDQYGTFKTAYAPIRNNAGQVVGVMAIDFNAGEILAMRAKILRSVAIPAVIVALVCAGLAVWFARRIADPMKELEQSCREMAGGDFTRTINIRSNDEIGQLAQSLNDMKINLKALITNVKQQAESVATHSQELASASEEVSATVEEVASTTNEVAVASAQEAENAEEAARESEQMRQVAIDGSRAVRDTIAKINAIASSSQNVSVAVQRLGEQSSQIGEIINTITNIADQTNLLALNAAIEAARAGEHGRGFAVVAEEVRKLAEQSAGAASEITDLIKEIQIGVGEAIAAMKHGTAEVNEGVQVAGNAGDAIERISQAVENNTSVIQNVAAGARQANEGTQQLTEAGEQIASTIEQVSGAAQQLANIATALQKTVEKFKVDSDSAV</sequence>
<gene>
    <name evidence="7" type="ORF">SAMN05660706_101100</name>
</gene>
<dbReference type="Pfam" id="PF00672">
    <property type="entry name" value="HAMP"/>
    <property type="match status" value="1"/>
</dbReference>
<dbReference type="STRING" id="39060.SAMN05660706_101100"/>
<organism evidence="7 8">
    <name type="scientific">Desulfoscipio geothermicus DSM 3669</name>
    <dbReference type="NCBI Taxonomy" id="1121426"/>
    <lineage>
        <taxon>Bacteria</taxon>
        <taxon>Bacillati</taxon>
        <taxon>Bacillota</taxon>
        <taxon>Clostridia</taxon>
        <taxon>Eubacteriales</taxon>
        <taxon>Desulfallaceae</taxon>
        <taxon>Desulfoscipio</taxon>
    </lineage>
</organism>
<dbReference type="InterPro" id="IPR004090">
    <property type="entry name" value="Chemotax_Me-accpt_rcpt"/>
</dbReference>
<protein>
    <submittedName>
        <fullName evidence="7">HAMP domain-containing protein</fullName>
    </submittedName>
</protein>
<evidence type="ECO:0000313" key="8">
    <source>
        <dbReference type="Proteomes" id="UP000199584"/>
    </source>
</evidence>
<dbReference type="FunFam" id="1.10.287.950:FF:000001">
    <property type="entry name" value="Methyl-accepting chemotaxis sensory transducer"/>
    <property type="match status" value="1"/>
</dbReference>
<dbReference type="PANTHER" id="PTHR32089">
    <property type="entry name" value="METHYL-ACCEPTING CHEMOTAXIS PROTEIN MCPB"/>
    <property type="match status" value="1"/>
</dbReference>
<dbReference type="RefSeq" id="WP_092481500.1">
    <property type="nucleotide sequence ID" value="NZ_FOYM01000001.1"/>
</dbReference>
<dbReference type="CDD" id="cd11386">
    <property type="entry name" value="MCP_signal"/>
    <property type="match status" value="1"/>
</dbReference>
<dbReference type="PRINTS" id="PR00260">
    <property type="entry name" value="CHEMTRNSDUCR"/>
</dbReference>
<dbReference type="InterPro" id="IPR029151">
    <property type="entry name" value="Sensor-like_sf"/>
</dbReference>
<evidence type="ECO:0000259" key="6">
    <source>
        <dbReference type="PROSITE" id="PS50885"/>
    </source>
</evidence>
<dbReference type="PROSITE" id="PS50111">
    <property type="entry name" value="CHEMOTAXIS_TRANSDUC_2"/>
    <property type="match status" value="1"/>
</dbReference>
<dbReference type="OrthoDB" id="2542987at2"/>
<dbReference type="AlphaFoldDB" id="A0A1I6CP92"/>
<evidence type="ECO:0000256" key="1">
    <source>
        <dbReference type="ARBA" id="ARBA00023224"/>
    </source>
</evidence>
<dbReference type="GO" id="GO:0004888">
    <property type="term" value="F:transmembrane signaling receptor activity"/>
    <property type="evidence" value="ECO:0007669"/>
    <property type="project" value="InterPro"/>
</dbReference>
<keyword evidence="1 3" id="KW-0807">Transducer</keyword>
<evidence type="ECO:0000256" key="3">
    <source>
        <dbReference type="PROSITE-ProRule" id="PRU00284"/>
    </source>
</evidence>
<keyword evidence="4" id="KW-0472">Membrane</keyword>
<dbReference type="PROSITE" id="PS50885">
    <property type="entry name" value="HAMP"/>
    <property type="match status" value="1"/>
</dbReference>
<feature type="transmembrane region" description="Helical" evidence="4">
    <location>
        <begin position="13"/>
        <end position="36"/>
    </location>
</feature>
<evidence type="ECO:0000256" key="4">
    <source>
        <dbReference type="SAM" id="Phobius"/>
    </source>
</evidence>
<dbReference type="SUPFAM" id="SSF103190">
    <property type="entry name" value="Sensory domain-like"/>
    <property type="match status" value="1"/>
</dbReference>
<dbReference type="GO" id="GO:0007165">
    <property type="term" value="P:signal transduction"/>
    <property type="evidence" value="ECO:0007669"/>
    <property type="project" value="UniProtKB-KW"/>
</dbReference>
<dbReference type="SMART" id="SM00304">
    <property type="entry name" value="HAMP"/>
    <property type="match status" value="1"/>
</dbReference>
<feature type="domain" description="Methyl-accepting transducer" evidence="5">
    <location>
        <begin position="257"/>
        <end position="507"/>
    </location>
</feature>
<dbReference type="PANTHER" id="PTHR32089:SF112">
    <property type="entry name" value="LYSOZYME-LIKE PROTEIN-RELATED"/>
    <property type="match status" value="1"/>
</dbReference>
<dbReference type="GO" id="GO:0006935">
    <property type="term" value="P:chemotaxis"/>
    <property type="evidence" value="ECO:0007669"/>
    <property type="project" value="InterPro"/>
</dbReference>
<keyword evidence="4" id="KW-1133">Transmembrane helix</keyword>
<name>A0A1I6CP92_9FIRM</name>
<dbReference type="GO" id="GO:0016020">
    <property type="term" value="C:membrane"/>
    <property type="evidence" value="ECO:0007669"/>
    <property type="project" value="InterPro"/>
</dbReference>
<proteinExistence type="inferred from homology"/>
<dbReference type="InterPro" id="IPR004089">
    <property type="entry name" value="MCPsignal_dom"/>
</dbReference>
<accession>A0A1I6CP92</accession>
<reference evidence="8" key="1">
    <citation type="submission" date="2016-10" db="EMBL/GenBank/DDBJ databases">
        <authorList>
            <person name="Varghese N."/>
            <person name="Submissions S."/>
        </authorList>
    </citation>
    <scope>NUCLEOTIDE SEQUENCE [LARGE SCALE GENOMIC DNA]</scope>
    <source>
        <strain evidence="8">DSM 3669</strain>
    </source>
</reference>
<dbReference type="Pfam" id="PF00015">
    <property type="entry name" value="MCPsignal"/>
    <property type="match status" value="1"/>
</dbReference>
<dbReference type="Proteomes" id="UP000199584">
    <property type="component" value="Unassembled WGS sequence"/>
</dbReference>
<feature type="domain" description="HAMP" evidence="6">
    <location>
        <begin position="207"/>
        <end position="259"/>
    </location>
</feature>
<keyword evidence="8" id="KW-1185">Reference proteome</keyword>
<evidence type="ECO:0000256" key="2">
    <source>
        <dbReference type="ARBA" id="ARBA00029447"/>
    </source>
</evidence>
<comment type="similarity">
    <text evidence="2">Belongs to the methyl-accepting chemotaxis (MCP) protein family.</text>
</comment>
<dbReference type="InterPro" id="IPR003660">
    <property type="entry name" value="HAMP_dom"/>
</dbReference>
<dbReference type="SMART" id="SM00283">
    <property type="entry name" value="MA"/>
    <property type="match status" value="1"/>
</dbReference>
<dbReference type="EMBL" id="FOYM01000001">
    <property type="protein sequence ID" value="SFQ94976.1"/>
    <property type="molecule type" value="Genomic_DNA"/>
</dbReference>
<dbReference type="Gene3D" id="1.10.287.950">
    <property type="entry name" value="Methyl-accepting chemotaxis protein"/>
    <property type="match status" value="1"/>
</dbReference>
<feature type="transmembrane region" description="Helical" evidence="4">
    <location>
        <begin position="187"/>
        <end position="206"/>
    </location>
</feature>